<dbReference type="InterPro" id="IPR036508">
    <property type="entry name" value="Chitin-bd_dom_sf"/>
</dbReference>
<dbReference type="EMBL" id="JXLN01011567">
    <property type="protein sequence ID" value="KPM07429.1"/>
    <property type="molecule type" value="Genomic_DNA"/>
</dbReference>
<dbReference type="PANTHER" id="PTHR23301:SF0">
    <property type="entry name" value="CHITIN-BINDING TYPE-2 DOMAIN-CONTAINING PROTEIN-RELATED"/>
    <property type="match status" value="1"/>
</dbReference>
<dbReference type="Gene3D" id="2.170.140.10">
    <property type="entry name" value="Chitin binding domain"/>
    <property type="match status" value="2"/>
</dbReference>
<gene>
    <name evidence="10" type="ORF">QR98_0059230</name>
    <name evidence="9" type="ORF">SSS_77</name>
</gene>
<reference evidence="10 13" key="1">
    <citation type="journal article" date="2015" name="Parasit. Vectors">
        <title>Draft genome of the scabies mite.</title>
        <authorList>
            <person name="Rider S.D.Jr."/>
            <person name="Morgan M.S."/>
            <person name="Arlian L.G."/>
        </authorList>
    </citation>
    <scope>NUCLEOTIDE SEQUENCE [LARGE SCALE GENOMIC DNA]</scope>
    <source>
        <strain evidence="10">Arlian Lab</strain>
    </source>
</reference>
<reference evidence="11" key="4">
    <citation type="submission" date="2022-06" db="UniProtKB">
        <authorList>
            <consortium name="EnsemblMetazoa"/>
        </authorList>
    </citation>
    <scope>IDENTIFICATION</scope>
</reference>
<feature type="signal peptide" evidence="7">
    <location>
        <begin position="1"/>
        <end position="18"/>
    </location>
</feature>
<dbReference type="InterPro" id="IPR002557">
    <property type="entry name" value="Chitin-bd_dom"/>
</dbReference>
<dbReference type="VEuPathDB" id="VectorBase:SSCA007443"/>
<dbReference type="SMART" id="SM00494">
    <property type="entry name" value="ChtBD2"/>
    <property type="match status" value="2"/>
</dbReference>
<dbReference type="OrthoDB" id="6020543at2759"/>
<reference evidence="9" key="3">
    <citation type="submission" date="2020-01" db="EMBL/GenBank/DDBJ databases">
        <authorList>
            <person name="Korhonen P.K.K."/>
            <person name="Guangxu M.G."/>
            <person name="Wang T.W."/>
            <person name="Stroehlein A.J.S."/>
            <person name="Young N.D."/>
            <person name="Ang C.-S.A."/>
            <person name="Fernando D.W.F."/>
            <person name="Lu H.L."/>
            <person name="Taylor S.T."/>
            <person name="Ehtesham M.E.M."/>
            <person name="Najaraj S.H.N."/>
            <person name="Harsha G.H.G."/>
            <person name="Madugundu A.M."/>
            <person name="Renuse S.R."/>
            <person name="Holt D.H."/>
            <person name="Pandey A.P."/>
            <person name="Papenfuss A.P."/>
            <person name="Gasser R.B.G."/>
            <person name="Fischer K.F."/>
        </authorList>
    </citation>
    <scope>NUCLEOTIDE SEQUENCE</scope>
    <source>
        <strain evidence="9">SSS_KF_BRIS2020</strain>
    </source>
</reference>
<dbReference type="InterPro" id="IPR051940">
    <property type="entry name" value="Chitin_bind-dev_reg"/>
</dbReference>
<evidence type="ECO:0000259" key="8">
    <source>
        <dbReference type="PROSITE" id="PS50940"/>
    </source>
</evidence>
<protein>
    <submittedName>
        <fullName evidence="10 11">Chitin binding Peritrophin-A domain containing protein 7</fullName>
    </submittedName>
</protein>
<keyword evidence="12" id="KW-1185">Reference proteome</keyword>
<feature type="chain" id="PRO_5010784464" evidence="7">
    <location>
        <begin position="19"/>
        <end position="222"/>
    </location>
</feature>
<evidence type="ECO:0000313" key="13">
    <source>
        <dbReference type="Proteomes" id="UP000616769"/>
    </source>
</evidence>
<dbReference type="Proteomes" id="UP000070412">
    <property type="component" value="Unassembled WGS sequence"/>
</dbReference>
<feature type="compositionally biased region" description="Polar residues" evidence="6">
    <location>
        <begin position="192"/>
        <end position="203"/>
    </location>
</feature>
<keyword evidence="1" id="KW-0147">Chitin-binding</keyword>
<dbReference type="Proteomes" id="UP000616769">
    <property type="component" value="Unassembled WGS sequence"/>
</dbReference>
<name>A0A132A983_SARSC</name>
<evidence type="ECO:0000256" key="6">
    <source>
        <dbReference type="SAM" id="MobiDB-lite"/>
    </source>
</evidence>
<evidence type="ECO:0000256" key="2">
    <source>
        <dbReference type="ARBA" id="ARBA00022729"/>
    </source>
</evidence>
<dbReference type="PANTHER" id="PTHR23301">
    <property type="entry name" value="CHITIN BINDING PERITROPHIN-A"/>
    <property type="match status" value="1"/>
</dbReference>
<proteinExistence type="predicted"/>
<evidence type="ECO:0000256" key="5">
    <source>
        <dbReference type="ARBA" id="ARBA00023180"/>
    </source>
</evidence>
<reference evidence="12" key="2">
    <citation type="journal article" date="2020" name="PLoS Negl. Trop. Dis.">
        <title>High-quality nuclear genome for Sarcoptes scabiei-A critical resource for a neglected parasite.</title>
        <authorList>
            <person name="Korhonen P.K."/>
            <person name="Gasser R.B."/>
            <person name="Ma G."/>
            <person name="Wang T."/>
            <person name="Stroehlein A.J."/>
            <person name="Young N.D."/>
            <person name="Ang C.S."/>
            <person name="Fernando D.D."/>
            <person name="Lu H.C."/>
            <person name="Taylor S."/>
            <person name="Reynolds S.L."/>
            <person name="Mofiz E."/>
            <person name="Najaraj S.H."/>
            <person name="Gowda H."/>
            <person name="Madugundu A."/>
            <person name="Renuse S."/>
            <person name="Holt D."/>
            <person name="Pandey A."/>
            <person name="Papenfuss A.T."/>
            <person name="Fischer K."/>
        </authorList>
    </citation>
    <scope>NUCLEOTIDE SEQUENCE [LARGE SCALE GENOMIC DNA]</scope>
</reference>
<evidence type="ECO:0000256" key="4">
    <source>
        <dbReference type="ARBA" id="ARBA00023157"/>
    </source>
</evidence>
<accession>A0A132A983</accession>
<feature type="region of interest" description="Disordered" evidence="6">
    <location>
        <begin position="192"/>
        <end position="222"/>
    </location>
</feature>
<feature type="domain" description="Chitin-binding type-2" evidence="8">
    <location>
        <begin position="113"/>
        <end position="169"/>
    </location>
</feature>
<evidence type="ECO:0000313" key="11">
    <source>
        <dbReference type="EnsemblMetazoa" id="KAF7495479.1"/>
    </source>
</evidence>
<evidence type="ECO:0000313" key="12">
    <source>
        <dbReference type="Proteomes" id="UP000070412"/>
    </source>
</evidence>
<organism evidence="10 13">
    <name type="scientific">Sarcoptes scabiei</name>
    <name type="common">Itch mite</name>
    <name type="synonym">Acarus scabiei</name>
    <dbReference type="NCBI Taxonomy" id="52283"/>
    <lineage>
        <taxon>Eukaryota</taxon>
        <taxon>Metazoa</taxon>
        <taxon>Ecdysozoa</taxon>
        <taxon>Arthropoda</taxon>
        <taxon>Chelicerata</taxon>
        <taxon>Arachnida</taxon>
        <taxon>Acari</taxon>
        <taxon>Acariformes</taxon>
        <taxon>Sarcoptiformes</taxon>
        <taxon>Astigmata</taxon>
        <taxon>Psoroptidia</taxon>
        <taxon>Sarcoptoidea</taxon>
        <taxon>Sarcoptidae</taxon>
        <taxon>Sarcoptinae</taxon>
        <taxon>Sarcoptes</taxon>
    </lineage>
</organism>
<dbReference type="EMBL" id="WVUK01000048">
    <property type="protein sequence ID" value="KAF7495479.1"/>
    <property type="molecule type" value="Genomic_DNA"/>
</dbReference>
<keyword evidence="4" id="KW-1015">Disulfide bond</keyword>
<dbReference type="PROSITE" id="PS50940">
    <property type="entry name" value="CHIT_BIND_II"/>
    <property type="match status" value="2"/>
</dbReference>
<dbReference type="Pfam" id="PF01607">
    <property type="entry name" value="CBM_14"/>
    <property type="match status" value="2"/>
</dbReference>
<keyword evidence="3" id="KW-0677">Repeat</keyword>
<sequence>MYPKTILIVINLTIIVSSQSKIQLRQTDAKNDRIKMNTWQFLSNWSDLEQNEFKNCQENFAIVADETDCNQYRICLFHRVYRIRCPSEQSFDIETNECVRSEKANCRKPITFEYKCPQKYGIFPHNTECDQYWVCSNHKPKLKHCTKNFVFDQKLHRCVRSYYVMDCHKEIYSSNAKESNSMPNSLLVTKPINSSKKMQNEKTNYSKRKVPNWAKKGSKLKF</sequence>
<evidence type="ECO:0000313" key="10">
    <source>
        <dbReference type="EMBL" id="KPM07429.1"/>
    </source>
</evidence>
<dbReference type="GO" id="GO:0005576">
    <property type="term" value="C:extracellular region"/>
    <property type="evidence" value="ECO:0007669"/>
    <property type="project" value="InterPro"/>
</dbReference>
<feature type="domain" description="Chitin-binding type-2" evidence="8">
    <location>
        <begin position="53"/>
        <end position="108"/>
    </location>
</feature>
<dbReference type="EnsemblMetazoa" id="SSS_77s_mrna">
    <property type="protein sequence ID" value="KAF7495479.1"/>
    <property type="gene ID" value="SSS_77"/>
</dbReference>
<keyword evidence="5" id="KW-0325">Glycoprotein</keyword>
<dbReference type="AlphaFoldDB" id="A0A132A983"/>
<evidence type="ECO:0000313" key="9">
    <source>
        <dbReference type="EMBL" id="KAF7495479.1"/>
    </source>
</evidence>
<dbReference type="SUPFAM" id="SSF57625">
    <property type="entry name" value="Invertebrate chitin-binding proteins"/>
    <property type="match status" value="2"/>
</dbReference>
<feature type="compositionally biased region" description="Basic residues" evidence="6">
    <location>
        <begin position="205"/>
        <end position="222"/>
    </location>
</feature>
<dbReference type="GO" id="GO:0008061">
    <property type="term" value="F:chitin binding"/>
    <property type="evidence" value="ECO:0007669"/>
    <property type="project" value="UniProtKB-KW"/>
</dbReference>
<evidence type="ECO:0000256" key="7">
    <source>
        <dbReference type="SAM" id="SignalP"/>
    </source>
</evidence>
<evidence type="ECO:0000256" key="1">
    <source>
        <dbReference type="ARBA" id="ARBA00022669"/>
    </source>
</evidence>
<keyword evidence="2 7" id="KW-0732">Signal</keyword>
<evidence type="ECO:0000256" key="3">
    <source>
        <dbReference type="ARBA" id="ARBA00022737"/>
    </source>
</evidence>